<evidence type="ECO:0000256" key="3">
    <source>
        <dbReference type="ARBA" id="ARBA00018111"/>
    </source>
</evidence>
<dbReference type="InterPro" id="IPR053925">
    <property type="entry name" value="RecX_HTH_3rd"/>
</dbReference>
<dbReference type="EMBL" id="CP129113">
    <property type="protein sequence ID" value="WLV25426.1"/>
    <property type="molecule type" value="Genomic_DNA"/>
</dbReference>
<keyword evidence="4 5" id="KW-0963">Cytoplasm</keyword>
<comment type="function">
    <text evidence="5">Modulates RecA activity.</text>
</comment>
<comment type="subcellular location">
    <subcellularLocation>
        <location evidence="1 5">Cytoplasm</location>
    </subcellularLocation>
</comment>
<dbReference type="PANTHER" id="PTHR33602">
    <property type="entry name" value="REGULATORY PROTEIN RECX FAMILY PROTEIN"/>
    <property type="match status" value="1"/>
</dbReference>
<dbReference type="InterPro" id="IPR036388">
    <property type="entry name" value="WH-like_DNA-bd_sf"/>
</dbReference>
<gene>
    <name evidence="5 9" type="primary">recX</name>
    <name evidence="9" type="ORF">QR721_04145</name>
</gene>
<feature type="domain" description="RecX third three-helical" evidence="7">
    <location>
        <begin position="160"/>
        <end position="206"/>
    </location>
</feature>
<evidence type="ECO:0000256" key="1">
    <source>
        <dbReference type="ARBA" id="ARBA00004496"/>
    </source>
</evidence>
<dbReference type="Gene3D" id="1.10.10.10">
    <property type="entry name" value="Winged helix-like DNA-binding domain superfamily/Winged helix DNA-binding domain"/>
    <property type="match status" value="4"/>
</dbReference>
<evidence type="ECO:0000259" key="8">
    <source>
        <dbReference type="Pfam" id="PF21982"/>
    </source>
</evidence>
<feature type="domain" description="RecX third three-helical" evidence="7">
    <location>
        <begin position="217"/>
        <end position="264"/>
    </location>
</feature>
<name>A0ABY9KXG5_9BACI</name>
<reference evidence="9" key="1">
    <citation type="submission" date="2023-06" db="EMBL/GenBank/DDBJ databases">
        <title>A Treasure from Seagulls: Isolation and Description of Aciduricobacillus qingdaonensis gen. nov., sp. nov., a Rare Obligately Uric Acid-utilizing Member in the Family Bacillaceae.</title>
        <authorList>
            <person name="Liu W."/>
            <person name="Wang B."/>
        </authorList>
    </citation>
    <scope>NUCLEOTIDE SEQUENCE</scope>
    <source>
        <strain evidence="9">44XB</strain>
    </source>
</reference>
<organism evidence="9 10">
    <name type="scientific">Aciduricibacillus chroicocephali</name>
    <dbReference type="NCBI Taxonomy" id="3054939"/>
    <lineage>
        <taxon>Bacteria</taxon>
        <taxon>Bacillati</taxon>
        <taxon>Bacillota</taxon>
        <taxon>Bacilli</taxon>
        <taxon>Bacillales</taxon>
        <taxon>Bacillaceae</taxon>
        <taxon>Aciduricibacillus</taxon>
    </lineage>
</organism>
<evidence type="ECO:0000256" key="5">
    <source>
        <dbReference type="HAMAP-Rule" id="MF_01114"/>
    </source>
</evidence>
<dbReference type="PANTHER" id="PTHR33602:SF1">
    <property type="entry name" value="REGULATORY PROTEIN RECX FAMILY PROTEIN"/>
    <property type="match status" value="1"/>
</dbReference>
<dbReference type="Proteomes" id="UP001180087">
    <property type="component" value="Chromosome"/>
</dbReference>
<dbReference type="Pfam" id="PF02631">
    <property type="entry name" value="RecX_HTH2"/>
    <property type="match status" value="1"/>
</dbReference>
<dbReference type="Pfam" id="PF21982">
    <property type="entry name" value="RecX_HTH1"/>
    <property type="match status" value="1"/>
</dbReference>
<sequence length="269" mass="31919">MKKIARITTQKRNKERYNIYISDGEREFYAFSVDEAILIQYALRKGMELEDEFLDELLRQNSIYEAYTRAIHFLSYRMRTKKEIKDHLFKKEIEPEQIEQVMERLERDKLIDDAEFANMFVRTRVNTSDKGPGHVRRELLEKGVAPQIAEEALKFYSFEDEREKAVKFAQKKVRQPKQESSLQLKQRIQASLMQKGFSQGAIKEALNELSDIRDENDEQAALSRQGEKLLRKHGRAYEGYELRQKVTEALYRKGFSFDSIRAYLDEHMK</sequence>
<proteinExistence type="inferred from homology"/>
<accession>A0ABY9KXG5</accession>
<dbReference type="Pfam" id="PF21981">
    <property type="entry name" value="RecX_HTH3"/>
    <property type="match status" value="2"/>
</dbReference>
<evidence type="ECO:0000313" key="9">
    <source>
        <dbReference type="EMBL" id="WLV25426.1"/>
    </source>
</evidence>
<evidence type="ECO:0000259" key="6">
    <source>
        <dbReference type="Pfam" id="PF02631"/>
    </source>
</evidence>
<dbReference type="InterPro" id="IPR053924">
    <property type="entry name" value="RecX_HTH_2nd"/>
</dbReference>
<dbReference type="InterPro" id="IPR053926">
    <property type="entry name" value="RecX_HTH_1st"/>
</dbReference>
<feature type="domain" description="RecX second three-helical" evidence="6">
    <location>
        <begin position="112"/>
        <end position="153"/>
    </location>
</feature>
<evidence type="ECO:0000256" key="4">
    <source>
        <dbReference type="ARBA" id="ARBA00022490"/>
    </source>
</evidence>
<comment type="similarity">
    <text evidence="2 5">Belongs to the RecX family.</text>
</comment>
<dbReference type="HAMAP" id="MF_01114">
    <property type="entry name" value="RecX"/>
    <property type="match status" value="1"/>
</dbReference>
<dbReference type="RefSeq" id="WP_348029215.1">
    <property type="nucleotide sequence ID" value="NZ_CP129113.1"/>
</dbReference>
<evidence type="ECO:0000259" key="7">
    <source>
        <dbReference type="Pfam" id="PF21981"/>
    </source>
</evidence>
<dbReference type="InterPro" id="IPR003783">
    <property type="entry name" value="Regulatory_RecX"/>
</dbReference>
<protein>
    <recommendedName>
        <fullName evidence="3 5">Regulatory protein RecX</fullName>
    </recommendedName>
</protein>
<keyword evidence="10" id="KW-1185">Reference proteome</keyword>
<evidence type="ECO:0000313" key="10">
    <source>
        <dbReference type="Proteomes" id="UP001180087"/>
    </source>
</evidence>
<evidence type="ECO:0000256" key="2">
    <source>
        <dbReference type="ARBA" id="ARBA00009695"/>
    </source>
</evidence>
<feature type="domain" description="RecX first three-helical" evidence="8">
    <location>
        <begin position="66"/>
        <end position="105"/>
    </location>
</feature>
<dbReference type="NCBIfam" id="NF010733">
    <property type="entry name" value="PRK14135.1"/>
    <property type="match status" value="1"/>
</dbReference>